<dbReference type="GO" id="GO:0003677">
    <property type="term" value="F:DNA binding"/>
    <property type="evidence" value="ECO:0007669"/>
    <property type="project" value="UniProtKB-KW"/>
</dbReference>
<dbReference type="PANTHER" id="PTHR46558:SF11">
    <property type="entry name" value="HTH-TYPE TRANSCRIPTIONAL REGULATOR XRE"/>
    <property type="match status" value="1"/>
</dbReference>
<proteinExistence type="predicted"/>
<accession>F0SVT4</accession>
<evidence type="ECO:0000256" key="1">
    <source>
        <dbReference type="ARBA" id="ARBA00023125"/>
    </source>
</evidence>
<dbReference type="Proteomes" id="UP000007488">
    <property type="component" value="Chromosome"/>
</dbReference>
<evidence type="ECO:0000313" key="3">
    <source>
        <dbReference type="EMBL" id="ADY55640.1"/>
    </source>
</evidence>
<dbReference type="PANTHER" id="PTHR46558">
    <property type="entry name" value="TRACRIPTIONAL REGULATORY PROTEIN-RELATED-RELATED"/>
    <property type="match status" value="1"/>
</dbReference>
<reference evidence="3 4" key="1">
    <citation type="journal article" date="2011" name="Stand. Genomic Sci.">
        <title>Complete genome sequence of Syntrophobotulus glycolicus type strain (FlGlyR).</title>
        <authorList>
            <person name="Han C."/>
            <person name="Mwirichia R."/>
            <person name="Chertkov O."/>
            <person name="Held B."/>
            <person name="Lapidus A."/>
            <person name="Nolan M."/>
            <person name="Lucas S."/>
            <person name="Hammon N."/>
            <person name="Deshpande S."/>
            <person name="Cheng J.F."/>
            <person name="Tapia R."/>
            <person name="Goodwin L."/>
            <person name="Pitluck S."/>
            <person name="Huntemann M."/>
            <person name="Liolios K."/>
            <person name="Ivanova N."/>
            <person name="Pagani I."/>
            <person name="Mavromatis K."/>
            <person name="Ovchinikova G."/>
            <person name="Pati A."/>
            <person name="Chen A."/>
            <person name="Palaniappan K."/>
            <person name="Land M."/>
            <person name="Hauser L."/>
            <person name="Brambilla E.M."/>
            <person name="Rohde M."/>
            <person name="Spring S."/>
            <person name="Sikorski J."/>
            <person name="Goker M."/>
            <person name="Woyke T."/>
            <person name="Bristow J."/>
            <person name="Eisen J.A."/>
            <person name="Markowitz V."/>
            <person name="Hugenholtz P."/>
            <person name="Kyrpides N.C."/>
            <person name="Klenk H.P."/>
            <person name="Detter J.C."/>
        </authorList>
    </citation>
    <scope>NUCLEOTIDE SEQUENCE [LARGE SCALE GENOMIC DNA]</scope>
    <source>
        <strain evidence="4">DSM 8271 / FlGlyR</strain>
    </source>
</reference>
<keyword evidence="1" id="KW-0238">DNA-binding</keyword>
<dbReference type="eggNOG" id="COG1476">
    <property type="taxonomic scope" value="Bacteria"/>
</dbReference>
<dbReference type="CDD" id="cd00093">
    <property type="entry name" value="HTH_XRE"/>
    <property type="match status" value="1"/>
</dbReference>
<dbReference type="SMART" id="SM00530">
    <property type="entry name" value="HTH_XRE"/>
    <property type="match status" value="1"/>
</dbReference>
<evidence type="ECO:0000313" key="4">
    <source>
        <dbReference type="Proteomes" id="UP000007488"/>
    </source>
</evidence>
<reference evidence="4" key="2">
    <citation type="submission" date="2011-02" db="EMBL/GenBank/DDBJ databases">
        <title>The complete genome of Syntrophobotulus glycolicus DSM 8271.</title>
        <authorList>
            <person name="Lucas S."/>
            <person name="Copeland A."/>
            <person name="Lapidus A."/>
            <person name="Bruce D."/>
            <person name="Goodwin L."/>
            <person name="Pitluck S."/>
            <person name="Kyrpides N."/>
            <person name="Mavromatis K."/>
            <person name="Pagani I."/>
            <person name="Ivanova N."/>
            <person name="Mikhailova N."/>
            <person name="Chertkov O."/>
            <person name="Held B."/>
            <person name="Detter J.C."/>
            <person name="Tapia R."/>
            <person name="Han C."/>
            <person name="Land M."/>
            <person name="Hauser L."/>
            <person name="Markowitz V."/>
            <person name="Cheng J.-F."/>
            <person name="Hugenholtz P."/>
            <person name="Woyke T."/>
            <person name="Wu D."/>
            <person name="Spring S."/>
            <person name="Schroeder M."/>
            <person name="Brambilla E."/>
            <person name="Klenk H.-P."/>
            <person name="Eisen J.A."/>
        </authorList>
    </citation>
    <scope>NUCLEOTIDE SEQUENCE [LARGE SCALE GENOMIC DNA]</scope>
    <source>
        <strain evidence="4">DSM 8271 / FlGlyR</strain>
    </source>
</reference>
<dbReference type="Pfam" id="PF01381">
    <property type="entry name" value="HTH_3"/>
    <property type="match status" value="1"/>
</dbReference>
<dbReference type="SUPFAM" id="SSF47413">
    <property type="entry name" value="lambda repressor-like DNA-binding domains"/>
    <property type="match status" value="1"/>
</dbReference>
<name>F0SVT4_SYNGF</name>
<sequence>MRVGNVIRKYRKDKNLTQEEMAKRLGVTAPAVNKWENGYSLPDISLLSPIARLLNISIDTLLSHEKELSDAEANRLVEEANKKLKTEPLDEVFQWIKQCLVEYPNCNYLILWMARIFDSHRQMTGLPDGEKYDAYILDCYKRALESDDQGMRNAAAESLYYFYMNREQYEQAGQCLTCFSQENPERKRRQAMIYSKTGRQEDAYKMFEELLYAGYQNLNMTLRDIYMLAMKENERNKAHMLVDKIQKLARLFEFGEYHEISPALELAVLEKNEAETLYIMERMLANLESICAFTKSSLYSHMEFKVIDAEYLIEVREDLMKGFRDEETYAYLKGNQQWRDLVG</sequence>
<dbReference type="KEGG" id="sgy:Sgly_1335"/>
<dbReference type="InterPro" id="IPR010982">
    <property type="entry name" value="Lambda_DNA-bd_dom_sf"/>
</dbReference>
<dbReference type="AlphaFoldDB" id="F0SVT4"/>
<evidence type="ECO:0000259" key="2">
    <source>
        <dbReference type="PROSITE" id="PS50943"/>
    </source>
</evidence>
<dbReference type="RefSeq" id="WP_013624510.1">
    <property type="nucleotide sequence ID" value="NC_015172.1"/>
</dbReference>
<dbReference type="STRING" id="645991.Sgly_1335"/>
<dbReference type="OrthoDB" id="9812495at2"/>
<keyword evidence="4" id="KW-1185">Reference proteome</keyword>
<feature type="domain" description="HTH cro/C1-type" evidence="2">
    <location>
        <begin position="7"/>
        <end position="61"/>
    </location>
</feature>
<dbReference type="EMBL" id="CP002547">
    <property type="protein sequence ID" value="ADY55640.1"/>
    <property type="molecule type" value="Genomic_DNA"/>
</dbReference>
<protein>
    <submittedName>
        <fullName evidence="3">Helix-turn-helix domain protein</fullName>
    </submittedName>
</protein>
<dbReference type="InterPro" id="IPR001387">
    <property type="entry name" value="Cro/C1-type_HTH"/>
</dbReference>
<gene>
    <name evidence="3" type="ordered locus">Sgly_1335</name>
</gene>
<dbReference type="Gene3D" id="1.10.260.40">
    <property type="entry name" value="lambda repressor-like DNA-binding domains"/>
    <property type="match status" value="1"/>
</dbReference>
<organism evidence="3 4">
    <name type="scientific">Syntrophobotulus glycolicus (strain DSM 8271 / FlGlyR)</name>
    <dbReference type="NCBI Taxonomy" id="645991"/>
    <lineage>
        <taxon>Bacteria</taxon>
        <taxon>Bacillati</taxon>
        <taxon>Bacillota</taxon>
        <taxon>Clostridia</taxon>
        <taxon>Eubacteriales</taxon>
        <taxon>Desulfitobacteriaceae</taxon>
        <taxon>Syntrophobotulus</taxon>
    </lineage>
</organism>
<dbReference type="PROSITE" id="PS50943">
    <property type="entry name" value="HTH_CROC1"/>
    <property type="match status" value="1"/>
</dbReference>
<dbReference type="HOGENOM" id="CLU_056925_0_0_9"/>